<dbReference type="SMART" id="SM00812">
    <property type="entry name" value="Alpha_L_fucos"/>
    <property type="match status" value="1"/>
</dbReference>
<comment type="caution">
    <text evidence="13">The sequence shown here is derived from an EMBL/GenBank/DDBJ whole genome shotgun (WGS) entry which is preliminary data.</text>
</comment>
<dbReference type="SUPFAM" id="SSF49785">
    <property type="entry name" value="Galactose-binding domain-like"/>
    <property type="match status" value="1"/>
</dbReference>
<dbReference type="Proteomes" id="UP001589710">
    <property type="component" value="Unassembled WGS sequence"/>
</dbReference>
<evidence type="ECO:0000256" key="7">
    <source>
        <dbReference type="ARBA" id="ARBA00022837"/>
    </source>
</evidence>
<dbReference type="InterPro" id="IPR006585">
    <property type="entry name" value="FTP1"/>
</dbReference>
<keyword evidence="9" id="KW-0326">Glycosidase</keyword>
<protein>
    <recommendedName>
        <fullName evidence="3">alpha-L-fucosidase</fullName>
        <ecNumber evidence="3">3.2.1.51</ecNumber>
    </recommendedName>
</protein>
<keyword evidence="8" id="KW-1015">Disulfide bond</keyword>
<dbReference type="InterPro" id="IPR000421">
    <property type="entry name" value="FA58C"/>
</dbReference>
<dbReference type="SMART" id="SM00607">
    <property type="entry name" value="FTP"/>
    <property type="match status" value="1"/>
</dbReference>
<dbReference type="EMBL" id="JBHMCG010000034">
    <property type="protein sequence ID" value="MFB9572162.1"/>
    <property type="molecule type" value="Genomic_DNA"/>
</dbReference>
<dbReference type="InterPro" id="IPR000933">
    <property type="entry name" value="Glyco_hydro_29"/>
</dbReference>
<comment type="similarity">
    <text evidence="2">Belongs to the glycosyl hydrolase 29 family.</text>
</comment>
<evidence type="ECO:0000256" key="11">
    <source>
        <dbReference type="SAM" id="SignalP"/>
    </source>
</evidence>
<dbReference type="PRINTS" id="PR00741">
    <property type="entry name" value="GLHYDRLASE29"/>
</dbReference>
<evidence type="ECO:0000313" key="14">
    <source>
        <dbReference type="Proteomes" id="UP001589710"/>
    </source>
</evidence>
<dbReference type="InterPro" id="IPR014756">
    <property type="entry name" value="Ig_E-set"/>
</dbReference>
<dbReference type="Gene3D" id="2.60.40.10">
    <property type="entry name" value="Immunoglobulins"/>
    <property type="match status" value="1"/>
</dbReference>
<feature type="domain" description="F5/8 type C" evidence="12">
    <location>
        <begin position="597"/>
        <end position="754"/>
    </location>
</feature>
<keyword evidence="7" id="KW-0106">Calcium</keyword>
<feature type="signal peptide" evidence="11">
    <location>
        <begin position="1"/>
        <end position="37"/>
    </location>
</feature>
<organism evidence="13 14">
    <name type="scientific">Streptomyces yanii</name>
    <dbReference type="NCBI Taxonomy" id="78510"/>
    <lineage>
        <taxon>Bacteria</taxon>
        <taxon>Bacillati</taxon>
        <taxon>Actinomycetota</taxon>
        <taxon>Actinomycetes</taxon>
        <taxon>Kitasatosporales</taxon>
        <taxon>Streptomycetaceae</taxon>
        <taxon>Streptomyces</taxon>
    </lineage>
</organism>
<dbReference type="InterPro" id="IPR018905">
    <property type="entry name" value="A-galactase_NEW3"/>
</dbReference>
<dbReference type="InterPro" id="IPR016286">
    <property type="entry name" value="FUC_metazoa-typ"/>
</dbReference>
<comment type="function">
    <text evidence="1">Alpha-L-fucosidase is responsible for hydrolyzing the alpha-1,6-linked fucose joined to the reducing-end N-acetylglucosamine of the carbohydrate moieties of glycoproteins.</text>
</comment>
<dbReference type="InterPro" id="IPR031919">
    <property type="entry name" value="Fucosidase_C"/>
</dbReference>
<dbReference type="PROSITE" id="PS50022">
    <property type="entry name" value="FA58C_3"/>
    <property type="match status" value="1"/>
</dbReference>
<accession>A0ABV5R347</accession>
<sequence length="754" mass="82164">MTRTRIRTRTRTRTHTRLVGATALAALAGFLTTPASAAPEPPSKDYEPTVESLNSHPTPTWFNDDKFGIFIHWGAYSVPAWGPRGSYAEWYWNYMNSKGSATNTHQKDTYGTAANYDDFIGQWKAEKYDPDAWVKLFKDAGAKYFVLTSKHHEGVALFDSKVSGRDTVDLGPKRDLAGDLFKAARKDTEGGQLKAGFYYSLYEWYNPSYTGKPVRNPYTGVEVPYTGAPSVKDYVGDYMVPQMNELVDQYDPDIIWCDGQWDKPASYWKTAPVIADYYNRAKNRAHPKEVAVANRCKIETGALDSKELDFQTPEYTVKPDIDPNKWEASRGIAHSYGYNQNEPEEDHLTSDQLIDSLTDIVSKNGNLLLDIGPRADGTIPEIQQQRLLDIGAWLKINGEAIYGTTYWHHAEEPTGDDKIRYTVKDGTLYATALEWPGAELTLGADTPVTADSRITLLGSDGSALPWHKDSAGRVIVETPKQGASATRSTSAYVFKVTTPGVNTLVRTRTELPKELNPGRAADGTLTLTNTARTHAPGTGIALSGPEGWTVTPAATRVNPLSPGADAKVPFTVTPPASAAPGRYTLNITLRHGPLTTTTAVKVTVAPENLARNKPATQKSTAWDAPASRAVDGNTDGSFGSGSVTHTTEPSSQAWWQVDLGASKSLSAVDIWNRTDCCSDRLKDFWVMTSDTPITADGLDEARTAPGVTAVHVTGQAGRPSNVQLPAGTSGRYVRVQLTSGTNPLSLAEVEVRGH</sequence>
<keyword evidence="5 11" id="KW-0732">Signal</keyword>
<dbReference type="Gene3D" id="2.60.120.260">
    <property type="entry name" value="Galactose-binding domain-like"/>
    <property type="match status" value="1"/>
</dbReference>
<dbReference type="InterPro" id="IPR013783">
    <property type="entry name" value="Ig-like_fold"/>
</dbReference>
<evidence type="ECO:0000256" key="5">
    <source>
        <dbReference type="ARBA" id="ARBA00022729"/>
    </source>
</evidence>
<dbReference type="InterPro" id="IPR017853">
    <property type="entry name" value="GH"/>
</dbReference>
<dbReference type="InterPro" id="IPR057739">
    <property type="entry name" value="Glyco_hydro_29_N"/>
</dbReference>
<dbReference type="SUPFAM" id="SSF81296">
    <property type="entry name" value="E set domains"/>
    <property type="match status" value="1"/>
</dbReference>
<evidence type="ECO:0000256" key="4">
    <source>
        <dbReference type="ARBA" id="ARBA00022723"/>
    </source>
</evidence>
<dbReference type="EC" id="3.2.1.51" evidence="3"/>
<dbReference type="Pfam" id="PF10633">
    <property type="entry name" value="NPCBM_assoc"/>
    <property type="match status" value="1"/>
</dbReference>
<dbReference type="InterPro" id="IPR013780">
    <property type="entry name" value="Glyco_hydro_b"/>
</dbReference>
<dbReference type="SUPFAM" id="SSF51445">
    <property type="entry name" value="(Trans)glycosidases"/>
    <property type="match status" value="1"/>
</dbReference>
<feature type="compositionally biased region" description="Polar residues" evidence="10">
    <location>
        <begin position="634"/>
        <end position="649"/>
    </location>
</feature>
<evidence type="ECO:0000256" key="1">
    <source>
        <dbReference type="ARBA" id="ARBA00004071"/>
    </source>
</evidence>
<dbReference type="Gene3D" id="2.60.40.1180">
    <property type="entry name" value="Golgi alpha-mannosidase II"/>
    <property type="match status" value="1"/>
</dbReference>
<dbReference type="RefSeq" id="WP_345512795.1">
    <property type="nucleotide sequence ID" value="NZ_BAAAXD010000019.1"/>
</dbReference>
<name>A0ABV5R347_9ACTN</name>
<evidence type="ECO:0000259" key="12">
    <source>
        <dbReference type="PROSITE" id="PS50022"/>
    </source>
</evidence>
<feature type="region of interest" description="Disordered" evidence="10">
    <location>
        <begin position="608"/>
        <end position="649"/>
    </location>
</feature>
<evidence type="ECO:0000313" key="13">
    <source>
        <dbReference type="EMBL" id="MFB9572162.1"/>
    </source>
</evidence>
<evidence type="ECO:0000256" key="8">
    <source>
        <dbReference type="ARBA" id="ARBA00023157"/>
    </source>
</evidence>
<dbReference type="InterPro" id="IPR008979">
    <property type="entry name" value="Galactose-bd-like_sf"/>
</dbReference>
<evidence type="ECO:0000256" key="3">
    <source>
        <dbReference type="ARBA" id="ARBA00012662"/>
    </source>
</evidence>
<dbReference type="Pfam" id="PF16757">
    <property type="entry name" value="Fucosidase_C"/>
    <property type="match status" value="1"/>
</dbReference>
<evidence type="ECO:0000256" key="9">
    <source>
        <dbReference type="ARBA" id="ARBA00023295"/>
    </source>
</evidence>
<dbReference type="Pfam" id="PF01120">
    <property type="entry name" value="Alpha_L_fucos"/>
    <property type="match status" value="1"/>
</dbReference>
<keyword evidence="14" id="KW-1185">Reference proteome</keyword>
<keyword evidence="4" id="KW-0479">Metal-binding</keyword>
<gene>
    <name evidence="13" type="ORF">ACFFTL_07450</name>
</gene>
<dbReference type="Gene3D" id="3.20.20.80">
    <property type="entry name" value="Glycosidases"/>
    <property type="match status" value="1"/>
</dbReference>
<proteinExistence type="inferred from homology"/>
<evidence type="ECO:0000256" key="10">
    <source>
        <dbReference type="SAM" id="MobiDB-lite"/>
    </source>
</evidence>
<dbReference type="PANTHER" id="PTHR10030">
    <property type="entry name" value="ALPHA-L-FUCOSIDASE"/>
    <property type="match status" value="1"/>
</dbReference>
<keyword evidence="6" id="KW-0378">Hydrolase</keyword>
<feature type="chain" id="PRO_5046397692" description="alpha-L-fucosidase" evidence="11">
    <location>
        <begin position="38"/>
        <end position="754"/>
    </location>
</feature>
<dbReference type="Pfam" id="PF22633">
    <property type="entry name" value="F5_F8_type_C_2"/>
    <property type="match status" value="1"/>
</dbReference>
<reference evidence="13 14" key="1">
    <citation type="submission" date="2024-09" db="EMBL/GenBank/DDBJ databases">
        <authorList>
            <person name="Sun Q."/>
            <person name="Mori K."/>
        </authorList>
    </citation>
    <scope>NUCLEOTIDE SEQUENCE [LARGE SCALE GENOMIC DNA]</scope>
    <source>
        <strain evidence="13 14">JCM 3331</strain>
    </source>
</reference>
<evidence type="ECO:0000256" key="6">
    <source>
        <dbReference type="ARBA" id="ARBA00022801"/>
    </source>
</evidence>
<dbReference type="PANTHER" id="PTHR10030:SF37">
    <property type="entry name" value="ALPHA-L-FUCOSIDASE-RELATED"/>
    <property type="match status" value="1"/>
</dbReference>
<evidence type="ECO:0000256" key="2">
    <source>
        <dbReference type="ARBA" id="ARBA00007951"/>
    </source>
</evidence>